<dbReference type="InterPro" id="IPR027417">
    <property type="entry name" value="P-loop_NTPase"/>
</dbReference>
<dbReference type="Gene3D" id="3.30.63.10">
    <property type="entry name" value="Guanylate Kinase phosphate binding domain"/>
    <property type="match status" value="1"/>
</dbReference>
<evidence type="ECO:0000256" key="6">
    <source>
        <dbReference type="ARBA" id="ARBA00022840"/>
    </source>
</evidence>
<gene>
    <name evidence="8" type="ORF">METZ01_LOCUS35012</name>
</gene>
<dbReference type="InterPro" id="IPR020590">
    <property type="entry name" value="Guanylate_kinase_CS"/>
</dbReference>
<dbReference type="PROSITE" id="PS00856">
    <property type="entry name" value="GUANYLATE_KINASE_1"/>
    <property type="match status" value="1"/>
</dbReference>
<dbReference type="SUPFAM" id="SSF52540">
    <property type="entry name" value="P-loop containing nucleoside triphosphate hydrolases"/>
    <property type="match status" value="1"/>
</dbReference>
<dbReference type="GO" id="GO:0005829">
    <property type="term" value="C:cytosol"/>
    <property type="evidence" value="ECO:0007669"/>
    <property type="project" value="TreeGrafter"/>
</dbReference>
<dbReference type="InterPro" id="IPR008145">
    <property type="entry name" value="GK/Ca_channel_bsu"/>
</dbReference>
<keyword evidence="6" id="KW-0067">ATP-binding</keyword>
<dbReference type="PROSITE" id="PS50052">
    <property type="entry name" value="GUANYLATE_KINASE_2"/>
    <property type="match status" value="1"/>
</dbReference>
<keyword evidence="4" id="KW-0547">Nucleotide-binding</keyword>
<evidence type="ECO:0000256" key="4">
    <source>
        <dbReference type="ARBA" id="ARBA00022741"/>
    </source>
</evidence>
<keyword evidence="3" id="KW-0808">Transferase</keyword>
<dbReference type="FunFam" id="3.30.63.10:FF:000002">
    <property type="entry name" value="Guanylate kinase 1"/>
    <property type="match status" value="1"/>
</dbReference>
<dbReference type="PANTHER" id="PTHR23117:SF13">
    <property type="entry name" value="GUANYLATE KINASE"/>
    <property type="match status" value="1"/>
</dbReference>
<dbReference type="CDD" id="cd00071">
    <property type="entry name" value="GMPK"/>
    <property type="match status" value="1"/>
</dbReference>
<evidence type="ECO:0000313" key="8">
    <source>
        <dbReference type="EMBL" id="SUZ82158.1"/>
    </source>
</evidence>
<sequence length="193" mass="21575">MIEESDNCVFSVSITTRTPRQGEQHGLDYVFVDGDRFDKMIESGDLAEWAYVHGGRYGTPKKALNDAADLGQQVVLDIDVQGALQIRDAIPDAKLIFVLPPSVDVLLERLRIRGTEESEVLGLRLRSALEELEVALDFDYIIINEHLSDCVQEIRDIIEGKETVGLNSEAIESIEVCRAGITSILERDYQKVI</sequence>
<dbReference type="EMBL" id="UINC01001494">
    <property type="protein sequence ID" value="SUZ82158.1"/>
    <property type="molecule type" value="Genomic_DNA"/>
</dbReference>
<reference evidence="8" key="1">
    <citation type="submission" date="2018-05" db="EMBL/GenBank/DDBJ databases">
        <authorList>
            <person name="Lanie J.A."/>
            <person name="Ng W.-L."/>
            <person name="Kazmierczak K.M."/>
            <person name="Andrzejewski T.M."/>
            <person name="Davidsen T.M."/>
            <person name="Wayne K.J."/>
            <person name="Tettelin H."/>
            <person name="Glass J.I."/>
            <person name="Rusch D."/>
            <person name="Podicherti R."/>
            <person name="Tsui H.-C.T."/>
            <person name="Winkler M.E."/>
        </authorList>
    </citation>
    <scope>NUCLEOTIDE SEQUENCE</scope>
</reference>
<comment type="similarity">
    <text evidence="1">Belongs to the guanylate kinase family.</text>
</comment>
<dbReference type="PANTHER" id="PTHR23117">
    <property type="entry name" value="GUANYLATE KINASE-RELATED"/>
    <property type="match status" value="1"/>
</dbReference>
<dbReference type="InterPro" id="IPR008144">
    <property type="entry name" value="Guanylate_kin-like_dom"/>
</dbReference>
<dbReference type="NCBIfam" id="TIGR03263">
    <property type="entry name" value="guanyl_kin"/>
    <property type="match status" value="1"/>
</dbReference>
<dbReference type="AlphaFoldDB" id="A0A381QU10"/>
<evidence type="ECO:0000259" key="7">
    <source>
        <dbReference type="PROSITE" id="PS50052"/>
    </source>
</evidence>
<dbReference type="SMART" id="SM00072">
    <property type="entry name" value="GuKc"/>
    <property type="match status" value="1"/>
</dbReference>
<evidence type="ECO:0000256" key="3">
    <source>
        <dbReference type="ARBA" id="ARBA00022679"/>
    </source>
</evidence>
<evidence type="ECO:0000256" key="2">
    <source>
        <dbReference type="ARBA" id="ARBA00012961"/>
    </source>
</evidence>
<dbReference type="EC" id="2.7.4.8" evidence="2"/>
<protein>
    <recommendedName>
        <fullName evidence="2">guanylate kinase</fullName>
        <ecNumber evidence="2">2.7.4.8</ecNumber>
    </recommendedName>
</protein>
<dbReference type="Gene3D" id="3.40.50.300">
    <property type="entry name" value="P-loop containing nucleotide triphosphate hydrolases"/>
    <property type="match status" value="1"/>
</dbReference>
<dbReference type="GO" id="GO:0004385">
    <property type="term" value="F:GMP kinase activity"/>
    <property type="evidence" value="ECO:0007669"/>
    <property type="project" value="UniProtKB-EC"/>
</dbReference>
<name>A0A381QU10_9ZZZZ</name>
<dbReference type="InterPro" id="IPR017665">
    <property type="entry name" value="Guanylate_kinase"/>
</dbReference>
<accession>A0A381QU10</accession>
<dbReference type="GO" id="GO:0005524">
    <property type="term" value="F:ATP binding"/>
    <property type="evidence" value="ECO:0007669"/>
    <property type="project" value="UniProtKB-KW"/>
</dbReference>
<dbReference type="Pfam" id="PF00625">
    <property type="entry name" value="Guanylate_kin"/>
    <property type="match status" value="1"/>
</dbReference>
<evidence type="ECO:0000256" key="5">
    <source>
        <dbReference type="ARBA" id="ARBA00022777"/>
    </source>
</evidence>
<proteinExistence type="inferred from homology"/>
<keyword evidence="5" id="KW-0418">Kinase</keyword>
<feature type="domain" description="Guanylate kinase-like" evidence="7">
    <location>
        <begin position="1"/>
        <end position="159"/>
    </location>
</feature>
<evidence type="ECO:0000256" key="1">
    <source>
        <dbReference type="ARBA" id="ARBA00005790"/>
    </source>
</evidence>
<organism evidence="8">
    <name type="scientific">marine metagenome</name>
    <dbReference type="NCBI Taxonomy" id="408172"/>
    <lineage>
        <taxon>unclassified sequences</taxon>
        <taxon>metagenomes</taxon>
        <taxon>ecological metagenomes</taxon>
    </lineage>
</organism>